<evidence type="ECO:0000256" key="6">
    <source>
        <dbReference type="ARBA" id="ARBA00023136"/>
    </source>
</evidence>
<feature type="compositionally biased region" description="Basic and acidic residues" evidence="7">
    <location>
        <begin position="880"/>
        <end position="893"/>
    </location>
</feature>
<evidence type="ECO:0000256" key="1">
    <source>
        <dbReference type="ARBA" id="ARBA00004141"/>
    </source>
</evidence>
<keyword evidence="11" id="KW-1185">Reference proteome</keyword>
<keyword evidence="3" id="KW-0547">Nucleotide-binding</keyword>
<name>A0ABQ8YR54_9EUKA</name>
<keyword evidence="4" id="KW-0067">ATP-binding</keyword>
<dbReference type="Pfam" id="PF23321">
    <property type="entry name" value="R1_ABCA1"/>
    <property type="match status" value="1"/>
</dbReference>
<dbReference type="SMART" id="SM00382">
    <property type="entry name" value="AAA"/>
    <property type="match status" value="1"/>
</dbReference>
<dbReference type="EMBL" id="JAOAOG010000127">
    <property type="protein sequence ID" value="KAJ6247085.1"/>
    <property type="molecule type" value="Genomic_DNA"/>
</dbReference>
<dbReference type="InterPro" id="IPR013525">
    <property type="entry name" value="ABC2_TM"/>
</dbReference>
<evidence type="ECO:0000256" key="4">
    <source>
        <dbReference type="ARBA" id="ARBA00022840"/>
    </source>
</evidence>
<evidence type="ECO:0000256" key="5">
    <source>
        <dbReference type="ARBA" id="ARBA00022989"/>
    </source>
</evidence>
<reference evidence="10" key="1">
    <citation type="submission" date="2022-08" db="EMBL/GenBank/DDBJ databases">
        <title>Novel sulfate-reducing endosymbionts in the free-living metamonad Anaeramoeba.</title>
        <authorList>
            <person name="Jerlstrom-Hultqvist J."/>
            <person name="Cepicka I."/>
            <person name="Gallot-Lavallee L."/>
            <person name="Salas-Leiva D."/>
            <person name="Curtis B.A."/>
            <person name="Zahonova K."/>
            <person name="Pipaliya S."/>
            <person name="Dacks J."/>
            <person name="Roger A.J."/>
        </authorList>
    </citation>
    <scope>NUCLEOTIDE SEQUENCE</scope>
    <source>
        <strain evidence="10">Schooner1</strain>
    </source>
</reference>
<dbReference type="SUPFAM" id="SSF52540">
    <property type="entry name" value="P-loop containing nucleoside triphosphate hydrolases"/>
    <property type="match status" value="1"/>
</dbReference>
<dbReference type="InterPro" id="IPR003593">
    <property type="entry name" value="AAA+_ATPase"/>
</dbReference>
<protein>
    <submittedName>
        <fullName evidence="10">Abc transporter a family member 1-related</fullName>
    </submittedName>
</protein>
<evidence type="ECO:0000259" key="9">
    <source>
        <dbReference type="PROSITE" id="PS50893"/>
    </source>
</evidence>
<gene>
    <name evidence="10" type="ORF">M0813_18610</name>
</gene>
<dbReference type="InterPro" id="IPR056264">
    <property type="entry name" value="R2_ABCA1-4-like"/>
</dbReference>
<dbReference type="Pfam" id="PF12698">
    <property type="entry name" value="ABC2_membrane_3"/>
    <property type="match status" value="1"/>
</dbReference>
<dbReference type="InterPro" id="IPR027417">
    <property type="entry name" value="P-loop_NTPase"/>
</dbReference>
<proteinExistence type="predicted"/>
<evidence type="ECO:0000313" key="11">
    <source>
        <dbReference type="Proteomes" id="UP001150062"/>
    </source>
</evidence>
<accession>A0ABQ8YR54</accession>
<dbReference type="CDD" id="cd03263">
    <property type="entry name" value="ABC_subfamily_A"/>
    <property type="match status" value="1"/>
</dbReference>
<feature type="transmembrane region" description="Helical" evidence="8">
    <location>
        <begin position="222"/>
        <end position="239"/>
    </location>
</feature>
<comment type="subcellular location">
    <subcellularLocation>
        <location evidence="1">Membrane</location>
        <topology evidence="1">Multi-pass membrane protein</topology>
    </subcellularLocation>
</comment>
<keyword evidence="2 8" id="KW-0812">Transmembrane</keyword>
<feature type="transmembrane region" description="Helical" evidence="8">
    <location>
        <begin position="296"/>
        <end position="317"/>
    </location>
</feature>
<keyword evidence="6 8" id="KW-0472">Membrane</keyword>
<dbReference type="InterPro" id="IPR017871">
    <property type="entry name" value="ABC_transporter-like_CS"/>
</dbReference>
<evidence type="ECO:0000256" key="3">
    <source>
        <dbReference type="ARBA" id="ARBA00022741"/>
    </source>
</evidence>
<feature type="region of interest" description="Disordered" evidence="7">
    <location>
        <begin position="880"/>
        <end position="927"/>
    </location>
</feature>
<dbReference type="Gene3D" id="3.40.50.300">
    <property type="entry name" value="P-loop containing nucleotide triphosphate hydrolases"/>
    <property type="match status" value="1"/>
</dbReference>
<keyword evidence="5 8" id="KW-1133">Transmembrane helix</keyword>
<dbReference type="InterPro" id="IPR026082">
    <property type="entry name" value="ABCA"/>
</dbReference>
<feature type="transmembrane region" description="Helical" evidence="8">
    <location>
        <begin position="260"/>
        <end position="284"/>
    </location>
</feature>
<feature type="domain" description="ABC transporter" evidence="9">
    <location>
        <begin position="538"/>
        <end position="768"/>
    </location>
</feature>
<feature type="compositionally biased region" description="Basic residues" evidence="7">
    <location>
        <begin position="894"/>
        <end position="908"/>
    </location>
</feature>
<comment type="caution">
    <text evidence="10">The sequence shown here is derived from an EMBL/GenBank/DDBJ whole genome shotgun (WGS) entry which is preliminary data.</text>
</comment>
<organism evidence="10 11">
    <name type="scientific">Anaeramoeba flamelloides</name>
    <dbReference type="NCBI Taxonomy" id="1746091"/>
    <lineage>
        <taxon>Eukaryota</taxon>
        <taxon>Metamonada</taxon>
        <taxon>Anaeramoebidae</taxon>
        <taxon>Anaeramoeba</taxon>
    </lineage>
</organism>
<dbReference type="InterPro" id="IPR003439">
    <property type="entry name" value="ABC_transporter-like_ATP-bd"/>
</dbReference>
<dbReference type="PROSITE" id="PS50893">
    <property type="entry name" value="ABC_TRANSPORTER_2"/>
    <property type="match status" value="1"/>
</dbReference>
<dbReference type="PROSITE" id="PS00211">
    <property type="entry name" value="ABC_TRANSPORTER_1"/>
    <property type="match status" value="1"/>
</dbReference>
<evidence type="ECO:0000256" key="8">
    <source>
        <dbReference type="SAM" id="Phobius"/>
    </source>
</evidence>
<feature type="transmembrane region" description="Helical" evidence="8">
    <location>
        <begin position="329"/>
        <end position="350"/>
    </location>
</feature>
<feature type="transmembrane region" description="Helical" evidence="8">
    <location>
        <begin position="27"/>
        <end position="47"/>
    </location>
</feature>
<dbReference type="PANTHER" id="PTHR19229">
    <property type="entry name" value="ATP-BINDING CASSETTE TRANSPORTER SUBFAMILY A ABCA"/>
    <property type="match status" value="1"/>
</dbReference>
<sequence length="927" mass="105340">MKTRIRQTGIQLKKNWILIKRRRKTTLTLLLIPLFFNFCMLCIKWSIDANPDESIIEQKSQPTEYPTYPTCYKDFSSGCKTFSYNQVGNAQVESVIDHILDKADIPRTDVHGVDTEDDLNDYIFNNPNTTLFGIVFSFNTTDYPDTIPEDARFYIQINESDMFNGIPLDDFYDIMVPYQALIQEKLFEVYTGEAMEITLSFSKLPHPQLRTTDPVGTLGQTFYFWALLFNMIIMAGQIVQEKETKKRFGMKMIGLTDFSYWASWFITDFILITVVTFIIIASGAAFQFDFFLVNGFATYFMLFWLFGWNVVSAAFLITTLAKKTKTATYIGFALLCLFNIVNGVASAIIYNEEINRGWRIGFSFLSPVVFTKGLNDLSTASGYEGSEGLQWSDRKDNADVFSLETCYLWILMDFAIYLLLAFYLDNVLPGGTGVKQHPLFFLKPSYWKGVSSQGEEEILETLKQKQGVIDKIAKKNMKEQKKQDKKNHKGKVKNLNSVSHINISQYNEDPDVADERNKLLNKEEDDQTVLKIYGLTKIFRKNIFKSTIKDFKAVDNFYLTMQEEQLLSLLGPNGSGKTTTINMLTGLFPPTQGFATINGHSILSEIAKVRECLGVCPQHDILWDELTAREHIRMFSGLKNIPKEDISQEVENRLNEVDLLDVGNQRVGGFSGGMKRRLSVAIALTGNSKVVLLDEPTTGMDPVSRRHVWNIIEKAKKNRVILLTTHSMEEADILSDKIAIIAAGKLRCVGTSLHLKNKFGTGYRISMIVQEGQIDNIKKVVEEQLPNCLFIGESLVTLTIEVPREDTQQLPDFFGYLEQNKKDLGIQDFSVSLTTLEEVFLNIAKIAAQERLRNMKKQLRGDFIGQQEIAKKEKELMKYDSKYDLNENKEQKSTSKKKKSSQKPKKKPISSSSDSDSSSSSNSSSSD</sequence>
<dbReference type="Proteomes" id="UP001150062">
    <property type="component" value="Unassembled WGS sequence"/>
</dbReference>
<feature type="compositionally biased region" description="Low complexity" evidence="7">
    <location>
        <begin position="909"/>
        <end position="927"/>
    </location>
</feature>
<evidence type="ECO:0000256" key="7">
    <source>
        <dbReference type="SAM" id="MobiDB-lite"/>
    </source>
</evidence>
<evidence type="ECO:0000256" key="2">
    <source>
        <dbReference type="ARBA" id="ARBA00022692"/>
    </source>
</evidence>
<dbReference type="Pfam" id="PF00005">
    <property type="entry name" value="ABC_tran"/>
    <property type="match status" value="1"/>
</dbReference>
<evidence type="ECO:0000313" key="10">
    <source>
        <dbReference type="EMBL" id="KAJ6247085.1"/>
    </source>
</evidence>